<evidence type="ECO:0000256" key="1">
    <source>
        <dbReference type="SAM" id="Coils"/>
    </source>
</evidence>
<dbReference type="InterPro" id="IPR001478">
    <property type="entry name" value="PDZ"/>
</dbReference>
<dbReference type="Gene3D" id="2.30.42.10">
    <property type="match status" value="1"/>
</dbReference>
<gene>
    <name evidence="3" type="ORF">SCF082_LOCUS44578</name>
</gene>
<dbReference type="EMBL" id="CAXAMM010040696">
    <property type="protein sequence ID" value="CAK9094873.1"/>
    <property type="molecule type" value="Genomic_DNA"/>
</dbReference>
<comment type="caution">
    <text evidence="3">The sequence shown here is derived from an EMBL/GenBank/DDBJ whole genome shotgun (WGS) entry which is preliminary data.</text>
</comment>
<feature type="coiled-coil region" evidence="1">
    <location>
        <begin position="29"/>
        <end position="81"/>
    </location>
</feature>
<proteinExistence type="predicted"/>
<dbReference type="InterPro" id="IPR036034">
    <property type="entry name" value="PDZ_sf"/>
</dbReference>
<sequence length="243" mass="26933">MFFSCCCADGKASGSTVVASQPEDQPPIMAELKAEVKQALGKPEDLEDKMEEAKVEVEEKVEEVQEKVEKVEEKVEVKETKPDTKEEMWVEFTAKGTKQEGKLGCSVETLMKDFCIVKRVEPWCSLKDVEVFDRIVKVNGIGAKAARLTKILVENEDVELSIQRPQKKEVTLEKGIDFGIYAEMETTGAVISTVSEEASALGLKPMDRISAVNGTENMTVAEVLRSINNREGPLRLDIVSYSP</sequence>
<evidence type="ECO:0000313" key="4">
    <source>
        <dbReference type="Proteomes" id="UP001642464"/>
    </source>
</evidence>
<reference evidence="3 4" key="1">
    <citation type="submission" date="2024-02" db="EMBL/GenBank/DDBJ databases">
        <authorList>
            <person name="Chen Y."/>
            <person name="Shah S."/>
            <person name="Dougan E. K."/>
            <person name="Thang M."/>
            <person name="Chan C."/>
        </authorList>
    </citation>
    <scope>NUCLEOTIDE SEQUENCE [LARGE SCALE GENOMIC DNA]</scope>
</reference>
<evidence type="ECO:0000259" key="2">
    <source>
        <dbReference type="PROSITE" id="PS50106"/>
    </source>
</evidence>
<keyword evidence="4" id="KW-1185">Reference proteome</keyword>
<accession>A0ABP0R3K6</accession>
<evidence type="ECO:0000313" key="3">
    <source>
        <dbReference type="EMBL" id="CAK9094873.1"/>
    </source>
</evidence>
<dbReference type="SUPFAM" id="SSF50156">
    <property type="entry name" value="PDZ domain-like"/>
    <property type="match status" value="1"/>
</dbReference>
<name>A0ABP0R3K6_9DINO</name>
<dbReference type="PROSITE" id="PS50106">
    <property type="entry name" value="PDZ"/>
    <property type="match status" value="1"/>
</dbReference>
<protein>
    <submittedName>
        <fullName evidence="3">Peptide chain release factor 1</fullName>
    </submittedName>
</protein>
<dbReference type="Proteomes" id="UP001642464">
    <property type="component" value="Unassembled WGS sequence"/>
</dbReference>
<feature type="domain" description="PDZ" evidence="2">
    <location>
        <begin position="159"/>
        <end position="242"/>
    </location>
</feature>
<keyword evidence="1" id="KW-0175">Coiled coil</keyword>
<organism evidence="3 4">
    <name type="scientific">Durusdinium trenchii</name>
    <dbReference type="NCBI Taxonomy" id="1381693"/>
    <lineage>
        <taxon>Eukaryota</taxon>
        <taxon>Sar</taxon>
        <taxon>Alveolata</taxon>
        <taxon>Dinophyceae</taxon>
        <taxon>Suessiales</taxon>
        <taxon>Symbiodiniaceae</taxon>
        <taxon>Durusdinium</taxon>
    </lineage>
</organism>